<dbReference type="Pfam" id="PF06719">
    <property type="entry name" value="AraC_N"/>
    <property type="match status" value="1"/>
</dbReference>
<name>A0ABW8TN04_9CLOT</name>
<sequence length="319" mass="35851">MAINNEHLSGSTPYNTKDELSFEINRLTHLIEDLTPKDGGFPLNIPGLYVGRFSHPSAKNVKSLYLPSLGIALQGVTLVTIGNEIYHNDGTHMHIVPIAMPITLQTIEASPSRPYLGIRMELNPERISSLIPKVYPHGLPKAQKMNVNYFTDIDINIVSAFSRLLQLLKSPKDTKLLAPFIIDEILMRLLCSPIGDHIAEIGFSNSESQQITKAISWLNENFAKPIKIAALAKLSNMSTSAFHRHFKSLTNMSPLQYQKSLRLHEARHLMLSRQIDATTACHLVGYISDSQFSRDYSNFFGSPPKRDIKKMRMQAQIPF</sequence>
<dbReference type="PROSITE" id="PS01124">
    <property type="entry name" value="HTH_ARAC_FAMILY_2"/>
    <property type="match status" value="1"/>
</dbReference>
<reference evidence="4 5" key="1">
    <citation type="submission" date="2024-11" db="EMBL/GenBank/DDBJ databases">
        <authorList>
            <person name="Heng Y.C."/>
            <person name="Lim A.C.H."/>
            <person name="Lee J.K.Y."/>
            <person name="Kittelmann S."/>
        </authorList>
    </citation>
    <scope>NUCLEOTIDE SEQUENCE [LARGE SCALE GENOMIC DNA]</scope>
    <source>
        <strain evidence="4 5">WILCCON 0114</strain>
    </source>
</reference>
<dbReference type="RefSeq" id="WP_406789548.1">
    <property type="nucleotide sequence ID" value="NZ_JBJIAA010000022.1"/>
</dbReference>
<keyword evidence="5" id="KW-1185">Reference proteome</keyword>
<dbReference type="Proteomes" id="UP001623592">
    <property type="component" value="Unassembled WGS sequence"/>
</dbReference>
<evidence type="ECO:0000259" key="3">
    <source>
        <dbReference type="PROSITE" id="PS01124"/>
    </source>
</evidence>
<keyword evidence="2" id="KW-0804">Transcription</keyword>
<proteinExistence type="predicted"/>
<dbReference type="InterPro" id="IPR018060">
    <property type="entry name" value="HTH_AraC"/>
</dbReference>
<dbReference type="Gene3D" id="1.10.10.60">
    <property type="entry name" value="Homeodomain-like"/>
    <property type="match status" value="1"/>
</dbReference>
<organism evidence="4 5">
    <name type="scientific">Clostridium neuense</name>
    <dbReference type="NCBI Taxonomy" id="1728934"/>
    <lineage>
        <taxon>Bacteria</taxon>
        <taxon>Bacillati</taxon>
        <taxon>Bacillota</taxon>
        <taxon>Clostridia</taxon>
        <taxon>Eubacteriales</taxon>
        <taxon>Clostridiaceae</taxon>
        <taxon>Clostridium</taxon>
    </lineage>
</organism>
<keyword evidence="1" id="KW-0805">Transcription regulation</keyword>
<feature type="domain" description="HTH araC/xylS-type" evidence="3">
    <location>
        <begin position="212"/>
        <end position="310"/>
    </location>
</feature>
<evidence type="ECO:0000256" key="1">
    <source>
        <dbReference type="ARBA" id="ARBA00023015"/>
    </source>
</evidence>
<dbReference type="SMART" id="SM00342">
    <property type="entry name" value="HTH_ARAC"/>
    <property type="match status" value="1"/>
</dbReference>
<protein>
    <submittedName>
        <fullName evidence="4">AraC family transcriptional regulator N-terminal domain-containing protein</fullName>
    </submittedName>
</protein>
<dbReference type="Pfam" id="PF12833">
    <property type="entry name" value="HTH_18"/>
    <property type="match status" value="1"/>
</dbReference>
<dbReference type="EMBL" id="JBJIAA010000022">
    <property type="protein sequence ID" value="MFL0252890.1"/>
    <property type="molecule type" value="Genomic_DNA"/>
</dbReference>
<dbReference type="PANTHER" id="PTHR43436:SF1">
    <property type="entry name" value="TRANSCRIPTIONAL REGULATORY PROTEIN"/>
    <property type="match status" value="1"/>
</dbReference>
<evidence type="ECO:0000313" key="4">
    <source>
        <dbReference type="EMBL" id="MFL0252890.1"/>
    </source>
</evidence>
<dbReference type="InterPro" id="IPR009594">
    <property type="entry name" value="Tscrpt_reg_HTH_AraC_N"/>
</dbReference>
<comment type="caution">
    <text evidence="4">The sequence shown here is derived from an EMBL/GenBank/DDBJ whole genome shotgun (WGS) entry which is preliminary data.</text>
</comment>
<dbReference type="SUPFAM" id="SSF46689">
    <property type="entry name" value="Homeodomain-like"/>
    <property type="match status" value="2"/>
</dbReference>
<dbReference type="InterPro" id="IPR009057">
    <property type="entry name" value="Homeodomain-like_sf"/>
</dbReference>
<evidence type="ECO:0000313" key="5">
    <source>
        <dbReference type="Proteomes" id="UP001623592"/>
    </source>
</evidence>
<gene>
    <name evidence="4" type="ORF">ACJDT4_21005</name>
</gene>
<evidence type="ECO:0000256" key="2">
    <source>
        <dbReference type="ARBA" id="ARBA00023163"/>
    </source>
</evidence>
<accession>A0ABW8TN04</accession>
<dbReference type="PANTHER" id="PTHR43436">
    <property type="entry name" value="ARAC-FAMILY TRANSCRIPTIONAL REGULATOR"/>
    <property type="match status" value="1"/>
</dbReference>